<name>A0A6C0K8X1_9ZZZZ</name>
<dbReference type="SUPFAM" id="SSF110849">
    <property type="entry name" value="ParB/Sulfiredoxin"/>
    <property type="match status" value="1"/>
</dbReference>
<dbReference type="EMBL" id="MN740808">
    <property type="protein sequence ID" value="QHU12584.1"/>
    <property type="molecule type" value="Genomic_DNA"/>
</dbReference>
<sequence length="182" mass="21118">MAGDGFPINNYEKQWTQSTAYKKWLRKVRKTKKIKRSHTEDLCSVKGGICKGEIGIPRGLMPQFTLRRKPFSRKLLNDFRRYVKKRYGIKSRKIMKTAKELNPSQNEISRHRVEGLMEDNVIEKQEIPLLISKNGYIVDGHHRWAAFRLKAPKRPIEAVVIDAPIKDILGIAVDWGAEHHAF</sequence>
<proteinExistence type="predicted"/>
<dbReference type="InterPro" id="IPR036086">
    <property type="entry name" value="ParB/Sulfiredoxin_sf"/>
</dbReference>
<protein>
    <submittedName>
        <fullName evidence="1">Uncharacterized protein</fullName>
    </submittedName>
</protein>
<reference evidence="1" key="1">
    <citation type="journal article" date="2020" name="Nature">
        <title>Giant virus diversity and host interactions through global metagenomics.</title>
        <authorList>
            <person name="Schulz F."/>
            <person name="Roux S."/>
            <person name="Paez-Espino D."/>
            <person name="Jungbluth S."/>
            <person name="Walsh D.A."/>
            <person name="Denef V.J."/>
            <person name="McMahon K.D."/>
            <person name="Konstantinidis K.T."/>
            <person name="Eloe-Fadrosh E.A."/>
            <person name="Kyrpides N.C."/>
            <person name="Woyke T."/>
        </authorList>
    </citation>
    <scope>NUCLEOTIDE SEQUENCE</scope>
    <source>
        <strain evidence="1">GVMAG-S-1101172-89</strain>
    </source>
</reference>
<organism evidence="1">
    <name type="scientific">viral metagenome</name>
    <dbReference type="NCBI Taxonomy" id="1070528"/>
    <lineage>
        <taxon>unclassified sequences</taxon>
        <taxon>metagenomes</taxon>
        <taxon>organismal metagenomes</taxon>
    </lineage>
</organism>
<dbReference type="AlphaFoldDB" id="A0A6C0K8X1"/>
<accession>A0A6C0K8X1</accession>
<evidence type="ECO:0000313" key="1">
    <source>
        <dbReference type="EMBL" id="QHU12584.1"/>
    </source>
</evidence>
<dbReference type="Gene3D" id="3.90.1530.10">
    <property type="entry name" value="Conserved hypothetical protein from pyrococcus furiosus pfu- 392566-001, ParB domain"/>
    <property type="match status" value="1"/>
</dbReference>